<name>A0A844M1W3_9GAMM</name>
<evidence type="ECO:0000256" key="2">
    <source>
        <dbReference type="SAM" id="SignalP"/>
    </source>
</evidence>
<evidence type="ECO:0008006" key="5">
    <source>
        <dbReference type="Google" id="ProtNLM"/>
    </source>
</evidence>
<feature type="signal peptide" evidence="2">
    <location>
        <begin position="1"/>
        <end position="25"/>
    </location>
</feature>
<keyword evidence="4" id="KW-1185">Reference proteome</keyword>
<protein>
    <recommendedName>
        <fullName evidence="5">Lipoprotein</fullName>
    </recommendedName>
</protein>
<keyword evidence="2" id="KW-0732">Signal</keyword>
<proteinExistence type="predicted"/>
<comment type="caution">
    <text evidence="3">The sequence shown here is derived from an EMBL/GenBank/DDBJ whole genome shotgun (WGS) entry which is preliminary data.</text>
</comment>
<accession>A0A844M1W3</accession>
<evidence type="ECO:0000313" key="3">
    <source>
        <dbReference type="EMBL" id="MUG32939.1"/>
    </source>
</evidence>
<organism evidence="3 4">
    <name type="scientific">Psychrobacter sanguinis</name>
    <dbReference type="NCBI Taxonomy" id="861445"/>
    <lineage>
        <taxon>Bacteria</taxon>
        <taxon>Pseudomonadati</taxon>
        <taxon>Pseudomonadota</taxon>
        <taxon>Gammaproteobacteria</taxon>
        <taxon>Moraxellales</taxon>
        <taxon>Moraxellaceae</taxon>
        <taxon>Psychrobacter</taxon>
    </lineage>
</organism>
<gene>
    <name evidence="3" type="ORF">GB996_09020</name>
</gene>
<sequence>MTMNNKSLKLTVWMAALTAVLGLTACQKQEQPAPAQDEEAEVAMSAEPAEGNDPAIVADDLDDVDARSANADEAAADAAATDVDAAPTAETPAPADVDTQSEAASETTETAPAQ</sequence>
<feature type="chain" id="PRO_5033037606" description="Lipoprotein" evidence="2">
    <location>
        <begin position="26"/>
        <end position="114"/>
    </location>
</feature>
<dbReference type="EMBL" id="WFKQ01000008">
    <property type="protein sequence ID" value="MUG32939.1"/>
    <property type="molecule type" value="Genomic_DNA"/>
</dbReference>
<reference evidence="3 4" key="1">
    <citation type="journal article" date="2019" name="PLoS ONE">
        <title>Pup mortality in New Zealand sea lions (Phocarctos hookeri) at Enderby Island, Auckland Islands, 2013-18.</title>
        <authorList>
            <person name="Michael S.A."/>
            <person name="Hayman D.T.S."/>
            <person name="Gray R."/>
            <person name="Zhang J."/>
            <person name="Rogers L."/>
            <person name="Roe W.D."/>
        </authorList>
    </citation>
    <scope>NUCLEOTIDE SEQUENCE [LARGE SCALE GENOMIC DNA]</scope>
    <source>
        <strain evidence="3 4">SM868</strain>
    </source>
</reference>
<evidence type="ECO:0000256" key="1">
    <source>
        <dbReference type="SAM" id="MobiDB-lite"/>
    </source>
</evidence>
<feature type="compositionally biased region" description="Low complexity" evidence="1">
    <location>
        <begin position="71"/>
        <end position="114"/>
    </location>
</feature>
<dbReference type="AlphaFoldDB" id="A0A844M1W3"/>
<dbReference type="RefSeq" id="WP_155587473.1">
    <property type="nucleotide sequence ID" value="NZ_WFKQ01000008.1"/>
</dbReference>
<dbReference type="Proteomes" id="UP000442109">
    <property type="component" value="Unassembled WGS sequence"/>
</dbReference>
<dbReference type="PROSITE" id="PS51257">
    <property type="entry name" value="PROKAR_LIPOPROTEIN"/>
    <property type="match status" value="1"/>
</dbReference>
<feature type="region of interest" description="Disordered" evidence="1">
    <location>
        <begin position="28"/>
        <end position="114"/>
    </location>
</feature>
<evidence type="ECO:0000313" key="4">
    <source>
        <dbReference type="Proteomes" id="UP000442109"/>
    </source>
</evidence>